<accession>A0ABT9HPJ6</accession>
<keyword evidence="2" id="KW-0251">Elongation factor</keyword>
<dbReference type="GO" id="GO:0003746">
    <property type="term" value="F:translation elongation factor activity"/>
    <property type="evidence" value="ECO:0007669"/>
    <property type="project" value="UniProtKB-KW"/>
</dbReference>
<gene>
    <name evidence="2" type="ORF">Q9K02_07950</name>
</gene>
<evidence type="ECO:0000313" key="2">
    <source>
        <dbReference type="EMBL" id="MDP4575065.1"/>
    </source>
</evidence>
<keyword evidence="3" id="KW-1185">Reference proteome</keyword>
<comment type="caution">
    <text evidence="2">The sequence shown here is derived from an EMBL/GenBank/DDBJ whole genome shotgun (WGS) entry which is preliminary data.</text>
</comment>
<organism evidence="2 3">
    <name type="scientific">Qipengyuania profundimaris</name>
    <dbReference type="NCBI Taxonomy" id="3067652"/>
    <lineage>
        <taxon>Bacteria</taxon>
        <taxon>Pseudomonadati</taxon>
        <taxon>Pseudomonadota</taxon>
        <taxon>Alphaproteobacteria</taxon>
        <taxon>Sphingomonadales</taxon>
        <taxon>Erythrobacteraceae</taxon>
        <taxon>Qipengyuania</taxon>
    </lineage>
</organism>
<dbReference type="Proteomes" id="UP001240639">
    <property type="component" value="Unassembled WGS sequence"/>
</dbReference>
<sequence length="121" mass="12915">MRLNALSIALACIAGLLSSPVDAQGRLTLLDRGTYVCALPGDATGSAWVEQAGREFTIEGGSSYDTPRGGGTYLMEGRQVIFTRGPMRGMKLMLLSSGLLQEIGRDGKLGRLRCHRTGARD</sequence>
<feature type="signal peptide" evidence="1">
    <location>
        <begin position="1"/>
        <end position="23"/>
    </location>
</feature>
<dbReference type="EMBL" id="JAVAIM010000001">
    <property type="protein sequence ID" value="MDP4575065.1"/>
    <property type="molecule type" value="Genomic_DNA"/>
</dbReference>
<keyword evidence="1" id="KW-0732">Signal</keyword>
<evidence type="ECO:0000313" key="3">
    <source>
        <dbReference type="Proteomes" id="UP001240639"/>
    </source>
</evidence>
<evidence type="ECO:0000256" key="1">
    <source>
        <dbReference type="SAM" id="SignalP"/>
    </source>
</evidence>
<keyword evidence="2" id="KW-0648">Protein biosynthesis</keyword>
<protein>
    <submittedName>
        <fullName evidence="2">Elongation factor P</fullName>
    </submittedName>
</protein>
<reference evidence="2 3" key="1">
    <citation type="submission" date="2023-08" db="EMBL/GenBank/DDBJ databases">
        <title>genomic of G39.</title>
        <authorList>
            <person name="Wang Y."/>
        </authorList>
    </citation>
    <scope>NUCLEOTIDE SEQUENCE [LARGE SCALE GENOMIC DNA]</scope>
    <source>
        <strain evidence="2 3">G39</strain>
    </source>
</reference>
<feature type="chain" id="PRO_5047532389" evidence="1">
    <location>
        <begin position="24"/>
        <end position="121"/>
    </location>
</feature>
<name>A0ABT9HPJ6_9SPHN</name>
<proteinExistence type="predicted"/>
<dbReference type="RefSeq" id="WP_305932410.1">
    <property type="nucleotide sequence ID" value="NZ_JAVAIM010000001.1"/>
</dbReference>